<dbReference type="InterPro" id="IPR012341">
    <property type="entry name" value="6hp_glycosidase-like_sf"/>
</dbReference>
<dbReference type="InterPro" id="IPR018232">
    <property type="entry name" value="Glyco_hydro_37_CS"/>
</dbReference>
<comment type="catalytic activity">
    <reaction evidence="4">
        <text>alpha,alpha-trehalose + H2O = alpha-D-glucose + beta-D-glucose</text>
        <dbReference type="Rhea" id="RHEA:32675"/>
        <dbReference type="ChEBI" id="CHEBI:15377"/>
        <dbReference type="ChEBI" id="CHEBI:15903"/>
        <dbReference type="ChEBI" id="CHEBI:16551"/>
        <dbReference type="ChEBI" id="CHEBI:17925"/>
        <dbReference type="EC" id="3.2.1.28"/>
    </reaction>
</comment>
<evidence type="ECO:0000256" key="1">
    <source>
        <dbReference type="ARBA" id="ARBA00005615"/>
    </source>
</evidence>
<dbReference type="EC" id="3.2.1.28" evidence="4"/>
<dbReference type="Gene3D" id="1.50.10.10">
    <property type="match status" value="1"/>
</dbReference>
<dbReference type="PANTHER" id="PTHR23403">
    <property type="entry name" value="TREHALASE"/>
    <property type="match status" value="1"/>
</dbReference>
<proteinExistence type="inferred from homology"/>
<keyword evidence="3 4" id="KW-0326">Glycosidase</keyword>
<evidence type="ECO:0000256" key="4">
    <source>
        <dbReference type="RuleBase" id="RU361180"/>
    </source>
</evidence>
<evidence type="ECO:0000256" key="2">
    <source>
        <dbReference type="ARBA" id="ARBA00022801"/>
    </source>
</evidence>
<comment type="caution">
    <text evidence="7">The sequence shown here is derived from an EMBL/GenBank/DDBJ whole genome shotgun (WGS) entry which is preliminary data.</text>
</comment>
<feature type="region of interest" description="Disordered" evidence="5">
    <location>
        <begin position="717"/>
        <end position="744"/>
    </location>
</feature>
<accession>A0ABR1IZW5</accession>
<feature type="region of interest" description="Disordered" evidence="5">
    <location>
        <begin position="588"/>
        <end position="612"/>
    </location>
</feature>
<evidence type="ECO:0000313" key="7">
    <source>
        <dbReference type="EMBL" id="KAK7443259.1"/>
    </source>
</evidence>
<sequence length="769" mass="82821">MCAAFLVTASVLGVALAQSGTAVPSLTVSTAVASPSASNAAAPIPPQVEVPPKQDWCPSEIFCAGELLQTINIANLFVDPKTFVDKPTSQPPSSVLSSFNSLNNNAPQNATFDQLTQFVDTSFSGEGTELEALPLPGFTDSPAFLGNVSDGLVKAFTQTVHGFWTQLVRGTNSSTLCDGVQCESSLIPLNHTFVVPGGRFREQYYWDSFWIVEGLLESELFSVVNDTLQNFMDELDTIGFIPNGGRIYYLDRSQPPLFIQMLHRYITVTGDRSILDRALPLAEKELTWWLTNRSVNITSGQNQTHTLYHYSVNNSAPRPESYLTDYITVNGDPTNSSTSPGLNLTQRSAVYAELASGAETGWDYTARWIRGLNDRQLGEAFPSDWSLRDLEVTNTVPVCLNSILYRNHILLASLYDSGSPASTRHLEAAGRLKDGILDLLWNSTKLAFYDYNLRTQSQNTIFTTANFYPYWSGIIPNELLTDSTGANAQSAFASVRMVVERWNGTFPSSFIATGQQWDAPNAWPPHQYIILAALRNLPQNITSSPLTSSSNGTFALIPSGQLGLSESELPGQPVARGVNASTSGSAADINVQNEDNGQRSVVNGGSGRDGEGWAQTLQRELANRYVTSALCGWHATGGSIPNVLPRLSDEELNVTQSQNNTGNMFEKFSNLDVDSAGRGGEYTVQAGFGWTNGVLLWVASNYGNVLAAPQCPDLLTSAEAEGGTTGSEPSDGSDGNGDGSGDENSASALRWSGLLKITIAVGLAGLTFV</sequence>
<dbReference type="PANTHER" id="PTHR23403:SF1">
    <property type="entry name" value="TREHALASE"/>
    <property type="match status" value="1"/>
</dbReference>
<evidence type="ECO:0000256" key="5">
    <source>
        <dbReference type="SAM" id="MobiDB-lite"/>
    </source>
</evidence>
<protein>
    <recommendedName>
        <fullName evidence="4">Trehalase</fullName>
        <ecNumber evidence="4">3.2.1.28</ecNumber>
    </recommendedName>
    <alternativeName>
        <fullName evidence="4">Alpha-trehalose glucohydrolase</fullName>
    </alternativeName>
</protein>
<feature type="signal peptide" evidence="6">
    <location>
        <begin position="1"/>
        <end position="17"/>
    </location>
</feature>
<keyword evidence="2 4" id="KW-0378">Hydrolase</keyword>
<keyword evidence="8" id="KW-1185">Reference proteome</keyword>
<dbReference type="EMBL" id="JBANRG010000055">
    <property type="protein sequence ID" value="KAK7443259.1"/>
    <property type="molecule type" value="Genomic_DNA"/>
</dbReference>
<evidence type="ECO:0000313" key="8">
    <source>
        <dbReference type="Proteomes" id="UP001498398"/>
    </source>
</evidence>
<organism evidence="7 8">
    <name type="scientific">Marasmiellus scandens</name>
    <dbReference type="NCBI Taxonomy" id="2682957"/>
    <lineage>
        <taxon>Eukaryota</taxon>
        <taxon>Fungi</taxon>
        <taxon>Dikarya</taxon>
        <taxon>Basidiomycota</taxon>
        <taxon>Agaricomycotina</taxon>
        <taxon>Agaricomycetes</taxon>
        <taxon>Agaricomycetidae</taxon>
        <taxon>Agaricales</taxon>
        <taxon>Marasmiineae</taxon>
        <taxon>Omphalotaceae</taxon>
        <taxon>Marasmiellus</taxon>
    </lineage>
</organism>
<dbReference type="SUPFAM" id="SSF48208">
    <property type="entry name" value="Six-hairpin glycosidases"/>
    <property type="match status" value="1"/>
</dbReference>
<dbReference type="InterPro" id="IPR001661">
    <property type="entry name" value="Glyco_hydro_37"/>
</dbReference>
<dbReference type="PROSITE" id="PS00928">
    <property type="entry name" value="TREHALASE_2"/>
    <property type="match status" value="1"/>
</dbReference>
<evidence type="ECO:0000256" key="3">
    <source>
        <dbReference type="ARBA" id="ARBA00023295"/>
    </source>
</evidence>
<keyword evidence="6" id="KW-0732">Signal</keyword>
<dbReference type="Proteomes" id="UP001498398">
    <property type="component" value="Unassembled WGS sequence"/>
</dbReference>
<dbReference type="InterPro" id="IPR008928">
    <property type="entry name" value="6-hairpin_glycosidase_sf"/>
</dbReference>
<dbReference type="Pfam" id="PF01204">
    <property type="entry name" value="Trehalase"/>
    <property type="match status" value="2"/>
</dbReference>
<feature type="chain" id="PRO_5046344321" description="Trehalase" evidence="6">
    <location>
        <begin position="18"/>
        <end position="769"/>
    </location>
</feature>
<evidence type="ECO:0000256" key="6">
    <source>
        <dbReference type="SAM" id="SignalP"/>
    </source>
</evidence>
<comment type="similarity">
    <text evidence="1 4">Belongs to the glycosyl hydrolase 37 family.</text>
</comment>
<dbReference type="PRINTS" id="PR00744">
    <property type="entry name" value="GLHYDRLASE37"/>
</dbReference>
<gene>
    <name evidence="7" type="ORF">VKT23_015855</name>
</gene>
<feature type="compositionally biased region" description="Polar residues" evidence="5">
    <location>
        <begin position="588"/>
        <end position="603"/>
    </location>
</feature>
<reference evidence="7 8" key="1">
    <citation type="submission" date="2024-01" db="EMBL/GenBank/DDBJ databases">
        <title>A draft genome for the cacao thread blight pathogen Marasmiellus scandens.</title>
        <authorList>
            <person name="Baruah I.K."/>
            <person name="Leung J."/>
            <person name="Bukari Y."/>
            <person name="Amoako-Attah I."/>
            <person name="Meinhardt L.W."/>
            <person name="Bailey B.A."/>
            <person name="Cohen S.P."/>
        </authorList>
    </citation>
    <scope>NUCLEOTIDE SEQUENCE [LARGE SCALE GENOMIC DNA]</scope>
    <source>
        <strain evidence="7 8">GH-19</strain>
    </source>
</reference>
<name>A0ABR1IZW5_9AGAR</name>